<gene>
    <name evidence="1" type="ORF">L833_3981</name>
</gene>
<reference evidence="1 2" key="1">
    <citation type="journal article" date="2014" name="Emerg. Infect. Dis.">
        <title>High-level Relatedness among Mycobacterium abscessus subsp. massiliense Strains from Widely Separated Outbreaks.</title>
        <authorList>
            <person name="Tettelin H."/>
            <person name="Davidson R.M."/>
            <person name="Agrawal S."/>
            <person name="Aitken M.L."/>
            <person name="Shallom S."/>
            <person name="Hasan N.A."/>
            <person name="Strong M."/>
            <person name="Nogueira de Moura V.C."/>
            <person name="De Groote M.A."/>
            <person name="Duarte R.S."/>
            <person name="Hine E."/>
            <person name="Parankush S."/>
            <person name="Su Q."/>
            <person name="Daugherty S.C."/>
            <person name="Fraser C.M."/>
            <person name="Brown-Elliott B.A."/>
            <person name="Wallace R.J.Jr."/>
            <person name="Holland S.M."/>
            <person name="Sampaio E.P."/>
            <person name="Olivier K.N."/>
            <person name="Jackson M."/>
            <person name="Zelazny A.M."/>
        </authorList>
    </citation>
    <scope>NUCLEOTIDE SEQUENCE [LARGE SCALE GENOMIC DNA]</scope>
    <source>
        <strain evidence="1 2">MAB_091912_2446</strain>
    </source>
</reference>
<protein>
    <submittedName>
        <fullName evidence="1">Uncharacterized protein</fullName>
    </submittedName>
</protein>
<dbReference type="Proteomes" id="UP000018502">
    <property type="component" value="Unassembled WGS sequence"/>
</dbReference>
<organism evidence="1 2">
    <name type="scientific">Mycobacteroides abscessus MAB_091912_2446</name>
    <dbReference type="NCBI Taxonomy" id="1335414"/>
    <lineage>
        <taxon>Bacteria</taxon>
        <taxon>Bacillati</taxon>
        <taxon>Actinomycetota</taxon>
        <taxon>Actinomycetes</taxon>
        <taxon>Mycobacteriales</taxon>
        <taxon>Mycobacteriaceae</taxon>
        <taxon>Mycobacteroides</taxon>
        <taxon>Mycobacteroides abscessus</taxon>
    </lineage>
</organism>
<sequence length="560" mass="62201">MKLRRLTRRETNESLRRRWAFFQAHLRDEFVHSAQGEQVLKYAFELRRVNRPDTDVEHFKAVVAAERDVCEARARAALDRVNPASVLVLGVILERAGQSRYRQFLGAFGMSRLVWLIGAAGGGTGPLGEGIREFFDCAVPWLAVTALESELWWQPTGRDPDDATVTAVGSRMVNAHTRLWWGSLMVARSLLRQARRPELPETIVPELVQYLVAANGANLRERAEFILPPLSTQARTFATACSVRAGQYAGRRLDDLVNTRIDGESSGGQPCETYPFILVGEQLVPATIYVLRGSLHVMFVDYLRRTLKDEGSQIFERTCGDLIRELLGTDGEMLTDVNIRISHAERKHKGQTDFAALWQSVLLIGEVKAALEPVLPRKSGASYDRDVGKAFTQLNERLAAAAAGSSVSAAGRMVKAEEYSQVRGLGVVMHDFGGEIWRHRAHGGKFKDSARLPIITVQDLAVIAHTLSGMDEFLRYLDFRQQLLGAGVRAMEEFDILAGFLARGPGPGQQLTRAQRRATRNGKGHIRLAARAVPLSLQHVFEPPVDKAGWRQIVAGMPRV</sequence>
<accession>A0A829MAV5</accession>
<dbReference type="AlphaFoldDB" id="A0A829MAV5"/>
<evidence type="ECO:0000313" key="2">
    <source>
        <dbReference type="Proteomes" id="UP000018502"/>
    </source>
</evidence>
<proteinExistence type="predicted"/>
<comment type="caution">
    <text evidence="1">The sequence shown here is derived from an EMBL/GenBank/DDBJ whole genome shotgun (WGS) entry which is preliminary data.</text>
</comment>
<evidence type="ECO:0000313" key="1">
    <source>
        <dbReference type="EMBL" id="ESV61586.1"/>
    </source>
</evidence>
<name>A0A829MAV5_9MYCO</name>
<dbReference type="EMBL" id="AYTF01000002">
    <property type="protein sequence ID" value="ESV61586.1"/>
    <property type="molecule type" value="Genomic_DNA"/>
</dbReference>